<accession>A0A3P7PIK1</accession>
<evidence type="ECO:0000313" key="5">
    <source>
        <dbReference type="Proteomes" id="UP000279029"/>
    </source>
</evidence>
<evidence type="ECO:0000256" key="2">
    <source>
        <dbReference type="SAM" id="Phobius"/>
    </source>
</evidence>
<name>A0A3P7PIK1_9FIRM</name>
<feature type="transmembrane region" description="Helical" evidence="2">
    <location>
        <begin position="132"/>
        <end position="155"/>
    </location>
</feature>
<dbReference type="GO" id="GO:0006465">
    <property type="term" value="P:signal peptide processing"/>
    <property type="evidence" value="ECO:0007669"/>
    <property type="project" value="TreeGrafter"/>
</dbReference>
<reference evidence="4 5" key="1">
    <citation type="submission" date="2018-09" db="EMBL/GenBank/DDBJ databases">
        <authorList>
            <person name="Postec A."/>
        </authorList>
    </citation>
    <scope>NUCLEOTIDE SEQUENCE [LARGE SCALE GENOMIC DNA]</scope>
    <source>
        <strain evidence="4">70B-A</strain>
    </source>
</reference>
<feature type="transmembrane region" description="Helical" evidence="2">
    <location>
        <begin position="100"/>
        <end position="120"/>
    </location>
</feature>
<proteinExistence type="inferred from homology"/>
<evidence type="ECO:0000313" key="4">
    <source>
        <dbReference type="EMBL" id="VDN48758.1"/>
    </source>
</evidence>
<protein>
    <recommendedName>
        <fullName evidence="3">Prepilin type IV endopeptidase peptidase domain-containing protein</fullName>
    </recommendedName>
</protein>
<sequence length="193" mass="21361">MTYIYVVLIGGITGYYLSNKKEGMRSKILWILSATLISFGLHFLCAYQFEDKTAYLIYYLTSILLLTLSCMDYRELYVPMDLILIGGILGLYLNMTSQALNGWMNLVSALVTLLVLGILSRLSKGGFGEGDAYVMALIALFYGGFYIVILGMMALVLSGVVSMICLVSGKADRKTLLPFVPFLAVGHLFLVWV</sequence>
<feature type="transmembrane region" description="Helical" evidence="2">
    <location>
        <begin position="28"/>
        <end position="49"/>
    </location>
</feature>
<keyword evidence="2" id="KW-1133">Transmembrane helix</keyword>
<keyword evidence="2" id="KW-0812">Transmembrane</keyword>
<keyword evidence="2" id="KW-0472">Membrane</keyword>
<keyword evidence="5" id="KW-1185">Reference proteome</keyword>
<dbReference type="RefSeq" id="WP_125137845.1">
    <property type="nucleotide sequence ID" value="NZ_LR130778.1"/>
</dbReference>
<dbReference type="Pfam" id="PF01478">
    <property type="entry name" value="Peptidase_A24"/>
    <property type="match status" value="1"/>
</dbReference>
<comment type="similarity">
    <text evidence="1">Belongs to the peptidase A24 family.</text>
</comment>
<feature type="transmembrane region" description="Helical" evidence="2">
    <location>
        <begin position="55"/>
        <end position="71"/>
    </location>
</feature>
<dbReference type="Gene3D" id="1.20.120.1220">
    <property type="match status" value="1"/>
</dbReference>
<feature type="domain" description="Prepilin type IV endopeptidase peptidase" evidence="3">
    <location>
        <begin position="60"/>
        <end position="161"/>
    </location>
</feature>
<dbReference type="PANTHER" id="PTHR30487:SF0">
    <property type="entry name" value="PREPILIN LEADER PEPTIDASE_N-METHYLTRANSFERASE-RELATED"/>
    <property type="match status" value="1"/>
</dbReference>
<evidence type="ECO:0000259" key="3">
    <source>
        <dbReference type="Pfam" id="PF01478"/>
    </source>
</evidence>
<dbReference type="InterPro" id="IPR050882">
    <property type="entry name" value="Prepilin_peptidase/N-MTase"/>
</dbReference>
<dbReference type="InterPro" id="IPR000045">
    <property type="entry name" value="Prepilin_IV_endopep_pep"/>
</dbReference>
<dbReference type="Proteomes" id="UP000279029">
    <property type="component" value="Chromosome"/>
</dbReference>
<feature type="transmembrane region" description="Helical" evidence="2">
    <location>
        <begin position="175"/>
        <end position="192"/>
    </location>
</feature>
<organism evidence="4 5">
    <name type="scientific">Petrocella atlantisensis</name>
    <dbReference type="NCBI Taxonomy" id="2173034"/>
    <lineage>
        <taxon>Bacteria</taxon>
        <taxon>Bacillati</taxon>
        <taxon>Bacillota</taxon>
        <taxon>Clostridia</taxon>
        <taxon>Lachnospirales</taxon>
        <taxon>Vallitaleaceae</taxon>
        <taxon>Petrocella</taxon>
    </lineage>
</organism>
<feature type="transmembrane region" description="Helical" evidence="2">
    <location>
        <begin position="76"/>
        <end position="94"/>
    </location>
</feature>
<dbReference type="PANTHER" id="PTHR30487">
    <property type="entry name" value="TYPE 4 PREPILIN-LIKE PROTEINS LEADER PEPTIDE-PROCESSING ENZYME"/>
    <property type="match status" value="1"/>
</dbReference>
<dbReference type="KEGG" id="cbar:PATL70BA_2851"/>
<dbReference type="AlphaFoldDB" id="A0A3P7PIK1"/>
<dbReference type="OrthoDB" id="2057245at2"/>
<dbReference type="GO" id="GO:0005886">
    <property type="term" value="C:plasma membrane"/>
    <property type="evidence" value="ECO:0007669"/>
    <property type="project" value="TreeGrafter"/>
</dbReference>
<evidence type="ECO:0000256" key="1">
    <source>
        <dbReference type="ARBA" id="ARBA00005801"/>
    </source>
</evidence>
<gene>
    <name evidence="4" type="ORF">PATL70BA_2851</name>
</gene>
<dbReference type="EMBL" id="LR130778">
    <property type="protein sequence ID" value="VDN48758.1"/>
    <property type="molecule type" value="Genomic_DNA"/>
</dbReference>
<dbReference type="GO" id="GO:0004190">
    <property type="term" value="F:aspartic-type endopeptidase activity"/>
    <property type="evidence" value="ECO:0007669"/>
    <property type="project" value="InterPro"/>
</dbReference>